<dbReference type="PANTHER" id="PTHR24373:SF370">
    <property type="entry name" value="FISH-LIPS, ISOFORM E"/>
    <property type="match status" value="1"/>
</dbReference>
<dbReference type="SUPFAM" id="SSF52058">
    <property type="entry name" value="L domain-like"/>
    <property type="match status" value="1"/>
</dbReference>
<organism evidence="4 5">
    <name type="scientific">Stichopus japonicus</name>
    <name type="common">Sea cucumber</name>
    <dbReference type="NCBI Taxonomy" id="307972"/>
    <lineage>
        <taxon>Eukaryota</taxon>
        <taxon>Metazoa</taxon>
        <taxon>Echinodermata</taxon>
        <taxon>Eleutherozoa</taxon>
        <taxon>Echinozoa</taxon>
        <taxon>Holothuroidea</taxon>
        <taxon>Aspidochirotacea</taxon>
        <taxon>Aspidochirotida</taxon>
        <taxon>Stichopodidae</taxon>
        <taxon>Apostichopus</taxon>
    </lineage>
</organism>
<dbReference type="Proteomes" id="UP000230750">
    <property type="component" value="Unassembled WGS sequence"/>
</dbReference>
<accession>A0A2G8KY37</accession>
<proteinExistence type="predicted"/>
<dbReference type="InterPro" id="IPR003591">
    <property type="entry name" value="Leu-rich_rpt_typical-subtyp"/>
</dbReference>
<keyword evidence="3" id="KW-0677">Repeat</keyword>
<evidence type="ECO:0000256" key="2">
    <source>
        <dbReference type="ARBA" id="ARBA00022729"/>
    </source>
</evidence>
<comment type="caution">
    <text evidence="4">The sequence shown here is derived from an EMBL/GenBank/DDBJ whole genome shotgun (WGS) entry which is preliminary data.</text>
</comment>
<keyword evidence="5" id="KW-1185">Reference proteome</keyword>
<dbReference type="OrthoDB" id="5986904at2759"/>
<dbReference type="EMBL" id="MRZV01000309">
    <property type="protein sequence ID" value="PIK52919.1"/>
    <property type="molecule type" value="Genomic_DNA"/>
</dbReference>
<dbReference type="Pfam" id="PF13855">
    <property type="entry name" value="LRR_8"/>
    <property type="match status" value="1"/>
</dbReference>
<sequence length="184" mass="20078">MSCMMLLYSKVTCLPGSCSMEGLRVNCKNAGLKAVPDLPPNATEVDLSYNSITQISHEQFSNLPNLRQLFLSFNQITTIEDSAFSSLGKLVSLELSNNSLNAISSATFQGLDDTLQMLNLMSNPQLTVENGTFQTLTSISTLLLQDFIGADVYNFSQMTNLEFSYGARLSNPSLNPLNFLGLSP</sequence>
<keyword evidence="1" id="KW-0433">Leucine-rich repeat</keyword>
<evidence type="ECO:0000256" key="3">
    <source>
        <dbReference type="ARBA" id="ARBA00022737"/>
    </source>
</evidence>
<evidence type="ECO:0000256" key="1">
    <source>
        <dbReference type="ARBA" id="ARBA00022614"/>
    </source>
</evidence>
<dbReference type="Gene3D" id="3.80.10.10">
    <property type="entry name" value="Ribonuclease Inhibitor"/>
    <property type="match status" value="1"/>
</dbReference>
<evidence type="ECO:0000313" key="5">
    <source>
        <dbReference type="Proteomes" id="UP000230750"/>
    </source>
</evidence>
<dbReference type="PANTHER" id="PTHR24373">
    <property type="entry name" value="SLIT RELATED LEUCINE-RICH REPEAT NEURONAL PROTEIN"/>
    <property type="match status" value="1"/>
</dbReference>
<keyword evidence="2" id="KW-0732">Signal</keyword>
<dbReference type="PROSITE" id="PS51450">
    <property type="entry name" value="LRR"/>
    <property type="match status" value="1"/>
</dbReference>
<dbReference type="GO" id="GO:0005615">
    <property type="term" value="C:extracellular space"/>
    <property type="evidence" value="ECO:0007669"/>
    <property type="project" value="TreeGrafter"/>
</dbReference>
<dbReference type="InterPro" id="IPR050328">
    <property type="entry name" value="Dev_Immune_Receptor"/>
</dbReference>
<reference evidence="4 5" key="1">
    <citation type="journal article" date="2017" name="PLoS Biol.">
        <title>The sea cucumber genome provides insights into morphological evolution and visceral regeneration.</title>
        <authorList>
            <person name="Zhang X."/>
            <person name="Sun L."/>
            <person name="Yuan J."/>
            <person name="Sun Y."/>
            <person name="Gao Y."/>
            <person name="Zhang L."/>
            <person name="Li S."/>
            <person name="Dai H."/>
            <person name="Hamel J.F."/>
            <person name="Liu C."/>
            <person name="Yu Y."/>
            <person name="Liu S."/>
            <person name="Lin W."/>
            <person name="Guo K."/>
            <person name="Jin S."/>
            <person name="Xu P."/>
            <person name="Storey K.B."/>
            <person name="Huan P."/>
            <person name="Zhang T."/>
            <person name="Zhou Y."/>
            <person name="Zhang J."/>
            <person name="Lin C."/>
            <person name="Li X."/>
            <person name="Xing L."/>
            <person name="Huo D."/>
            <person name="Sun M."/>
            <person name="Wang L."/>
            <person name="Mercier A."/>
            <person name="Li F."/>
            <person name="Yang H."/>
            <person name="Xiang J."/>
        </authorList>
    </citation>
    <scope>NUCLEOTIDE SEQUENCE [LARGE SCALE GENOMIC DNA]</scope>
    <source>
        <strain evidence="4">Shaxun</strain>
        <tissue evidence="4">Muscle</tissue>
    </source>
</reference>
<dbReference type="GO" id="GO:0031012">
    <property type="term" value="C:extracellular matrix"/>
    <property type="evidence" value="ECO:0007669"/>
    <property type="project" value="TreeGrafter"/>
</dbReference>
<name>A0A2G8KY37_STIJA</name>
<dbReference type="AlphaFoldDB" id="A0A2G8KY37"/>
<evidence type="ECO:0000313" key="4">
    <source>
        <dbReference type="EMBL" id="PIK52919.1"/>
    </source>
</evidence>
<dbReference type="InterPro" id="IPR032675">
    <property type="entry name" value="LRR_dom_sf"/>
</dbReference>
<dbReference type="SMART" id="SM00369">
    <property type="entry name" value="LRR_TYP"/>
    <property type="match status" value="3"/>
</dbReference>
<gene>
    <name evidence="4" type="ORF">BSL78_10168</name>
</gene>
<dbReference type="STRING" id="307972.A0A2G8KY37"/>
<dbReference type="InterPro" id="IPR001611">
    <property type="entry name" value="Leu-rich_rpt"/>
</dbReference>
<protein>
    <submittedName>
        <fullName evidence="4">Putative slit-like 3 protein-like</fullName>
    </submittedName>
</protein>